<evidence type="ECO:0000313" key="5">
    <source>
        <dbReference type="Proteomes" id="UP000823935"/>
    </source>
</evidence>
<dbReference type="PANTHER" id="PTHR43514:SF1">
    <property type="entry name" value="SULFATE_THIOSULFATE IMPORT ATP-BINDING PROTEIN CYSA"/>
    <property type="match status" value="1"/>
</dbReference>
<dbReference type="InterPro" id="IPR003593">
    <property type="entry name" value="AAA+_ATPase"/>
</dbReference>
<dbReference type="Pfam" id="PF00005">
    <property type="entry name" value="ABC_tran"/>
    <property type="match status" value="1"/>
</dbReference>
<dbReference type="GO" id="GO:0005524">
    <property type="term" value="F:ATP binding"/>
    <property type="evidence" value="ECO:0007669"/>
    <property type="project" value="UniProtKB-KW"/>
</dbReference>
<dbReference type="EMBL" id="DVIQ01000035">
    <property type="protein sequence ID" value="HIS31298.1"/>
    <property type="molecule type" value="Genomic_DNA"/>
</dbReference>
<evidence type="ECO:0000313" key="4">
    <source>
        <dbReference type="EMBL" id="HIS31298.1"/>
    </source>
</evidence>
<feature type="domain" description="ABC transporter" evidence="3">
    <location>
        <begin position="2"/>
        <end position="233"/>
    </location>
</feature>
<organism evidence="4 5">
    <name type="scientific">Candidatus Limivivens intestinipullorum</name>
    <dbReference type="NCBI Taxonomy" id="2840858"/>
    <lineage>
        <taxon>Bacteria</taxon>
        <taxon>Bacillati</taxon>
        <taxon>Bacillota</taxon>
        <taxon>Clostridia</taxon>
        <taxon>Lachnospirales</taxon>
        <taxon>Lachnospiraceae</taxon>
        <taxon>Lachnospiraceae incertae sedis</taxon>
        <taxon>Candidatus Limivivens</taxon>
    </lineage>
</organism>
<dbReference type="InterPro" id="IPR003439">
    <property type="entry name" value="ABC_transporter-like_ATP-bd"/>
</dbReference>
<evidence type="ECO:0000256" key="1">
    <source>
        <dbReference type="ARBA" id="ARBA00022741"/>
    </source>
</evidence>
<proteinExistence type="predicted"/>
<keyword evidence="2 4" id="KW-0067">ATP-binding</keyword>
<protein>
    <submittedName>
        <fullName evidence="4">ATP-binding cassette domain-containing protein</fullName>
    </submittedName>
</protein>
<name>A0A9D1ESU7_9FIRM</name>
<dbReference type="SMART" id="SM00382">
    <property type="entry name" value="AAA"/>
    <property type="match status" value="1"/>
</dbReference>
<dbReference type="Gene3D" id="3.40.50.300">
    <property type="entry name" value="P-loop containing nucleotide triphosphate hydrolases"/>
    <property type="match status" value="1"/>
</dbReference>
<gene>
    <name evidence="4" type="ORF">IAB44_07095</name>
</gene>
<accession>A0A9D1ESU7</accession>
<dbReference type="GO" id="GO:0016887">
    <property type="term" value="F:ATP hydrolysis activity"/>
    <property type="evidence" value="ECO:0007669"/>
    <property type="project" value="InterPro"/>
</dbReference>
<evidence type="ECO:0000259" key="3">
    <source>
        <dbReference type="PROSITE" id="PS50893"/>
    </source>
</evidence>
<keyword evidence="1" id="KW-0547">Nucleotide-binding</keyword>
<sequence length="353" mass="40130">MSLKVDIQKKFKGFTLDIRFENRGEGALGILGASGCGKSMTLKCIAGIETPDRGKIILNDQVLFDSEKRINRKPQERRVGYLFQDYALFPNMTVEQNVACAARRPKRERGAYAAGLIKRFGLAGQEKKYPSQLSGGQKQRTALARIMANEPEVLLLDEPFSAMDAYLREQLLLRLEEILEEYDGDTILVTHSRDEVYRACKRLLIMDAGQAVCKGETKKIFEKPEYFYAARVTGCKNLSPARRISDHELEALDWGVRLKTADPVSADTSFVGIRAHYFYAPEPGQREENVFCPVQARVSEAPFEENVIFYTEASRKQDKEIWWKLDKETWEKHLGGIVPAQICVKPEDILVLR</sequence>
<dbReference type="AlphaFoldDB" id="A0A9D1ESU7"/>
<dbReference type="PROSITE" id="PS50893">
    <property type="entry name" value="ABC_TRANSPORTER_2"/>
    <property type="match status" value="1"/>
</dbReference>
<evidence type="ECO:0000256" key="2">
    <source>
        <dbReference type="ARBA" id="ARBA00022840"/>
    </source>
</evidence>
<comment type="caution">
    <text evidence="4">The sequence shown here is derived from an EMBL/GenBank/DDBJ whole genome shotgun (WGS) entry which is preliminary data.</text>
</comment>
<dbReference type="InterPro" id="IPR050334">
    <property type="entry name" value="Molybdenum_import_ModC"/>
</dbReference>
<dbReference type="Proteomes" id="UP000823935">
    <property type="component" value="Unassembled WGS sequence"/>
</dbReference>
<dbReference type="PANTHER" id="PTHR43514">
    <property type="entry name" value="ABC TRANSPORTER I FAMILY MEMBER 10"/>
    <property type="match status" value="1"/>
</dbReference>
<dbReference type="SUPFAM" id="SSF52540">
    <property type="entry name" value="P-loop containing nucleoside triphosphate hydrolases"/>
    <property type="match status" value="1"/>
</dbReference>
<dbReference type="InterPro" id="IPR027417">
    <property type="entry name" value="P-loop_NTPase"/>
</dbReference>
<reference evidence="4" key="1">
    <citation type="submission" date="2020-10" db="EMBL/GenBank/DDBJ databases">
        <authorList>
            <person name="Gilroy R."/>
        </authorList>
    </citation>
    <scope>NUCLEOTIDE SEQUENCE</scope>
    <source>
        <strain evidence="4">CHK190-19873</strain>
    </source>
</reference>
<reference evidence="4" key="2">
    <citation type="journal article" date="2021" name="PeerJ">
        <title>Extensive microbial diversity within the chicken gut microbiome revealed by metagenomics and culture.</title>
        <authorList>
            <person name="Gilroy R."/>
            <person name="Ravi A."/>
            <person name="Getino M."/>
            <person name="Pursley I."/>
            <person name="Horton D.L."/>
            <person name="Alikhan N.F."/>
            <person name="Baker D."/>
            <person name="Gharbi K."/>
            <person name="Hall N."/>
            <person name="Watson M."/>
            <person name="Adriaenssens E.M."/>
            <person name="Foster-Nyarko E."/>
            <person name="Jarju S."/>
            <person name="Secka A."/>
            <person name="Antonio M."/>
            <person name="Oren A."/>
            <person name="Chaudhuri R.R."/>
            <person name="La Ragione R."/>
            <person name="Hildebrand F."/>
            <person name="Pallen M.J."/>
        </authorList>
    </citation>
    <scope>NUCLEOTIDE SEQUENCE</scope>
    <source>
        <strain evidence="4">CHK190-19873</strain>
    </source>
</reference>